<dbReference type="OrthoDB" id="355410at2"/>
<dbReference type="AlphaFoldDB" id="A0A0B7GR53"/>
<proteinExistence type="predicted"/>
<dbReference type="EMBL" id="CDNC01000006">
    <property type="protein sequence ID" value="CEM61069.1"/>
    <property type="molecule type" value="Genomic_DNA"/>
</dbReference>
<protein>
    <submittedName>
        <fullName evidence="1">Uncharacterized protein</fullName>
    </submittedName>
</protein>
<dbReference type="RefSeq" id="WP_044634423.1">
    <property type="nucleotide sequence ID" value="NZ_CDNC01000006.1"/>
</dbReference>
<evidence type="ECO:0000313" key="2">
    <source>
        <dbReference type="Proteomes" id="UP000042527"/>
    </source>
</evidence>
<organism evidence="1 2">
    <name type="scientific">Treponema phagedenis</name>
    <dbReference type="NCBI Taxonomy" id="162"/>
    <lineage>
        <taxon>Bacteria</taxon>
        <taxon>Pseudomonadati</taxon>
        <taxon>Spirochaetota</taxon>
        <taxon>Spirochaetia</taxon>
        <taxon>Spirochaetales</taxon>
        <taxon>Treponemataceae</taxon>
        <taxon>Treponema</taxon>
    </lineage>
</organism>
<accession>A0A0B7GR53</accession>
<evidence type="ECO:0000313" key="1">
    <source>
        <dbReference type="EMBL" id="CEM61069.1"/>
    </source>
</evidence>
<keyword evidence="2" id="KW-1185">Reference proteome</keyword>
<sequence length="394" mass="44692">MNRIKTEAQIKQPYIKKLLIFFLFYFVFFSLSAEPVSVSRLNLGLNFSKNKTSDSNKKNLKLDADIDFSLRFMPCPEVYADVGFAGEIEDVITFFHPFDEKRSYALLRFFNTSLNFPYMNEKPVSLSIFLGLFDKLPSTQLTKDFLKKKLEPPRFKEQYPAKLFLSQKAIKGLGFNIAGLPSSSVCIGGYFTWNMGTKERQVYNAYLTFGTYSPTVLSYGFSGIQVGKSGENNSFIGEASLLFNPNALNQIYIEFGFGETPFKTNLKMLAKNLYALLEARIYSRYFTAIPSVFAAPVFEPEKTPEKQQDYFIGGNLLLASGELNRYAAQAGVHTFFAMKPTKKKEDQAYIVSVTPFCTIKFLDCLLDARVSITPLFYKKGVSMIEGKISLRKEL</sequence>
<gene>
    <name evidence="1" type="ORF">TPHV1_140017</name>
</gene>
<name>A0A0B7GR53_TREPH</name>
<dbReference type="Proteomes" id="UP000042527">
    <property type="component" value="Unassembled WGS sequence"/>
</dbReference>
<reference evidence="2" key="1">
    <citation type="submission" date="2015-01" db="EMBL/GenBank/DDBJ databases">
        <authorList>
            <person name="Manzoor Shahid"/>
            <person name="Zubair Saima"/>
        </authorList>
    </citation>
    <scope>NUCLEOTIDE SEQUENCE [LARGE SCALE GENOMIC DNA]</scope>
    <source>
        <strain evidence="2">V1</strain>
    </source>
</reference>